<evidence type="ECO:0000259" key="3">
    <source>
        <dbReference type="PROSITE" id="PS50977"/>
    </source>
</evidence>
<dbReference type="Pfam" id="PF14278">
    <property type="entry name" value="TetR_C_8"/>
    <property type="match status" value="1"/>
</dbReference>
<gene>
    <name evidence="4" type="ORF">DXC19_07200</name>
</gene>
<dbReference type="Pfam" id="PF00440">
    <property type="entry name" value="TetR_N"/>
    <property type="match status" value="1"/>
</dbReference>
<dbReference type="AlphaFoldDB" id="A0A8B2ZNM2"/>
<dbReference type="SUPFAM" id="SSF46689">
    <property type="entry name" value="Homeodomain-like"/>
    <property type="match status" value="1"/>
</dbReference>
<dbReference type="RefSeq" id="WP_117725901.1">
    <property type="nucleotide sequence ID" value="NZ_CABMFV010000002.1"/>
</dbReference>
<dbReference type="EMBL" id="QSTD01000002">
    <property type="protein sequence ID" value="RGM31335.1"/>
    <property type="molecule type" value="Genomic_DNA"/>
</dbReference>
<organism evidence="4 5">
    <name type="scientific">Staphylococcus warneri</name>
    <dbReference type="NCBI Taxonomy" id="1292"/>
    <lineage>
        <taxon>Bacteria</taxon>
        <taxon>Bacillati</taxon>
        <taxon>Bacillota</taxon>
        <taxon>Bacilli</taxon>
        <taxon>Bacillales</taxon>
        <taxon>Staphylococcaceae</taxon>
        <taxon>Staphylococcus</taxon>
    </lineage>
</organism>
<dbReference type="InterPro" id="IPR001647">
    <property type="entry name" value="HTH_TetR"/>
</dbReference>
<protein>
    <submittedName>
        <fullName evidence="4">TetR/AcrR family transcriptional regulator</fullName>
    </submittedName>
</protein>
<dbReference type="PANTHER" id="PTHR43479">
    <property type="entry name" value="ACREF/ENVCD OPERON REPRESSOR-RELATED"/>
    <property type="match status" value="1"/>
</dbReference>
<feature type="DNA-binding region" description="H-T-H motif" evidence="2">
    <location>
        <begin position="31"/>
        <end position="50"/>
    </location>
</feature>
<evidence type="ECO:0000256" key="1">
    <source>
        <dbReference type="ARBA" id="ARBA00023125"/>
    </source>
</evidence>
<dbReference type="InterPro" id="IPR009057">
    <property type="entry name" value="Homeodomain-like_sf"/>
</dbReference>
<dbReference type="InterPro" id="IPR039532">
    <property type="entry name" value="TetR_C_Firmicutes"/>
</dbReference>
<dbReference type="GO" id="GO:0003677">
    <property type="term" value="F:DNA binding"/>
    <property type="evidence" value="ECO:0007669"/>
    <property type="project" value="UniProtKB-UniRule"/>
</dbReference>
<name>A0A8B2ZNM2_STAWA</name>
<dbReference type="PROSITE" id="PS50977">
    <property type="entry name" value="HTH_TETR_2"/>
    <property type="match status" value="1"/>
</dbReference>
<accession>A0A8B2ZNM2</accession>
<comment type="caution">
    <text evidence="4">The sequence shown here is derived from an EMBL/GenBank/DDBJ whole genome shotgun (WGS) entry which is preliminary data.</text>
</comment>
<proteinExistence type="predicted"/>
<feature type="domain" description="HTH tetR-type" evidence="3">
    <location>
        <begin position="8"/>
        <end position="68"/>
    </location>
</feature>
<sequence length="202" mass="24045">MKEDRRVRKTKSAIKHAFIQLLKERGLENITVQYIADKADINRGTFYLHYEDKYLLLTDMEDECIDQISKFTQFSEIQGDNVEMIATLFIDKVLRNIIQHVYDNLDFYNTILSLERKSRLEEKISDLIQYNMKNQISVDNEIEGIPEMYFHSYVSGATISIIRYWVLDTNRISVDELVTHIFKIIYYGPLRIMAEQRYNHLN</sequence>
<evidence type="ECO:0000313" key="4">
    <source>
        <dbReference type="EMBL" id="RGM31335.1"/>
    </source>
</evidence>
<evidence type="ECO:0000313" key="5">
    <source>
        <dbReference type="Proteomes" id="UP000261016"/>
    </source>
</evidence>
<dbReference type="PANTHER" id="PTHR43479:SF23">
    <property type="entry name" value="HTH TETR-TYPE DOMAIN-CONTAINING PROTEIN"/>
    <property type="match status" value="1"/>
</dbReference>
<reference evidence="4 5" key="1">
    <citation type="submission" date="2018-08" db="EMBL/GenBank/DDBJ databases">
        <title>A genome reference for cultivated species of the human gut microbiota.</title>
        <authorList>
            <person name="Zou Y."/>
            <person name="Xue W."/>
            <person name="Luo G."/>
        </authorList>
    </citation>
    <scope>NUCLEOTIDE SEQUENCE [LARGE SCALE GENOMIC DNA]</scope>
    <source>
        <strain evidence="4 5">OM08-17AT</strain>
    </source>
</reference>
<dbReference type="Proteomes" id="UP000261016">
    <property type="component" value="Unassembled WGS sequence"/>
</dbReference>
<dbReference type="InterPro" id="IPR050624">
    <property type="entry name" value="HTH-type_Tx_Regulator"/>
</dbReference>
<evidence type="ECO:0000256" key="2">
    <source>
        <dbReference type="PROSITE-ProRule" id="PRU00335"/>
    </source>
</evidence>
<dbReference type="Gene3D" id="1.10.357.10">
    <property type="entry name" value="Tetracycline Repressor, domain 2"/>
    <property type="match status" value="1"/>
</dbReference>
<keyword evidence="1 2" id="KW-0238">DNA-binding</keyword>